<dbReference type="AlphaFoldDB" id="A0A4U6VL12"/>
<dbReference type="Proteomes" id="UP000298652">
    <property type="component" value="Chromosome 3"/>
</dbReference>
<proteinExistence type="predicted"/>
<accession>A0A4U6VL12</accession>
<protein>
    <submittedName>
        <fullName evidence="1">Uncharacterized protein</fullName>
    </submittedName>
</protein>
<dbReference type="EMBL" id="CM016554">
    <property type="protein sequence ID" value="TKW28279.1"/>
    <property type="molecule type" value="Genomic_DNA"/>
</dbReference>
<organism evidence="1 2">
    <name type="scientific">Setaria viridis</name>
    <name type="common">Green bristlegrass</name>
    <name type="synonym">Setaria italica subsp. viridis</name>
    <dbReference type="NCBI Taxonomy" id="4556"/>
    <lineage>
        <taxon>Eukaryota</taxon>
        <taxon>Viridiplantae</taxon>
        <taxon>Streptophyta</taxon>
        <taxon>Embryophyta</taxon>
        <taxon>Tracheophyta</taxon>
        <taxon>Spermatophyta</taxon>
        <taxon>Magnoliopsida</taxon>
        <taxon>Liliopsida</taxon>
        <taxon>Poales</taxon>
        <taxon>Poaceae</taxon>
        <taxon>PACMAD clade</taxon>
        <taxon>Panicoideae</taxon>
        <taxon>Panicodae</taxon>
        <taxon>Paniceae</taxon>
        <taxon>Cenchrinae</taxon>
        <taxon>Setaria</taxon>
    </lineage>
</organism>
<gene>
    <name evidence="1" type="ORF">SEVIR_3G309000v2</name>
</gene>
<reference evidence="1" key="1">
    <citation type="submission" date="2019-03" db="EMBL/GenBank/DDBJ databases">
        <title>WGS assembly of Setaria viridis.</title>
        <authorList>
            <person name="Huang P."/>
            <person name="Jenkins J."/>
            <person name="Grimwood J."/>
            <person name="Barry K."/>
            <person name="Healey A."/>
            <person name="Mamidi S."/>
            <person name="Sreedasyam A."/>
            <person name="Shu S."/>
            <person name="Feldman M."/>
            <person name="Wu J."/>
            <person name="Yu Y."/>
            <person name="Chen C."/>
            <person name="Johnson J."/>
            <person name="Rokhsar D."/>
            <person name="Baxter I."/>
            <person name="Schmutz J."/>
            <person name="Brutnell T."/>
            <person name="Kellogg E."/>
        </authorList>
    </citation>
    <scope>NUCLEOTIDE SEQUENCE [LARGE SCALE GENOMIC DNA]</scope>
</reference>
<dbReference type="Gramene" id="TKW28279">
    <property type="protein sequence ID" value="TKW28279"/>
    <property type="gene ID" value="SEVIR_3G309000v2"/>
</dbReference>
<evidence type="ECO:0000313" key="2">
    <source>
        <dbReference type="Proteomes" id="UP000298652"/>
    </source>
</evidence>
<evidence type="ECO:0000313" key="1">
    <source>
        <dbReference type="EMBL" id="TKW28279.1"/>
    </source>
</evidence>
<keyword evidence="2" id="KW-1185">Reference proteome</keyword>
<name>A0A4U6VL12_SETVI</name>
<sequence>MPTPAPAPAADCSLNCSMQCGPQCEVNRTAGLAKCDTDYVPNWNGCYDSCTSCVCPHKSACANSGCVFGNCACDHTNASSCCQWCGQALLKTYFNCRNFEDRYVPYCINNCTNDSNKNCTPG</sequence>